<dbReference type="InterPro" id="IPR027417">
    <property type="entry name" value="P-loop_NTPase"/>
</dbReference>
<dbReference type="Pfam" id="PF02559">
    <property type="entry name" value="CarD_TRCF_RID"/>
    <property type="match status" value="1"/>
</dbReference>
<name>A0A833L234_UNCSA</name>
<keyword evidence="5 12" id="KW-0347">Helicase</keyword>
<dbReference type="GO" id="GO:0000716">
    <property type="term" value="P:transcription-coupled nucleotide-excision repair, DNA damage recognition"/>
    <property type="evidence" value="ECO:0007669"/>
    <property type="project" value="UniProtKB-UniRule"/>
</dbReference>
<comment type="similarity">
    <text evidence="9">In the N-terminal section; belongs to the UvrB family.</text>
</comment>
<evidence type="ECO:0000256" key="4">
    <source>
        <dbReference type="ARBA" id="ARBA00022801"/>
    </source>
</evidence>
<evidence type="ECO:0000259" key="10">
    <source>
        <dbReference type="PROSITE" id="PS51192"/>
    </source>
</evidence>
<dbReference type="InterPro" id="IPR014001">
    <property type="entry name" value="Helicase_ATP-bd"/>
</dbReference>
<keyword evidence="1 9" id="KW-0963">Cytoplasm</keyword>
<dbReference type="GO" id="GO:0006355">
    <property type="term" value="P:regulation of DNA-templated transcription"/>
    <property type="evidence" value="ECO:0007669"/>
    <property type="project" value="UniProtKB-UniRule"/>
</dbReference>
<reference evidence="12 13" key="1">
    <citation type="submission" date="2019-12" db="EMBL/GenBank/DDBJ databases">
        <authorList>
            <person name="Wolfe R."/>
            <person name="Danczak R."/>
            <person name="Wilkins M."/>
        </authorList>
    </citation>
    <scope>NUCLEOTIDE SEQUENCE [LARGE SCALE GENOMIC DNA]</scope>
    <source>
        <strain evidence="12">X2_MaxBin.013</strain>
    </source>
</reference>
<dbReference type="InterPro" id="IPR001650">
    <property type="entry name" value="Helicase_C-like"/>
</dbReference>
<dbReference type="InterPro" id="IPR003711">
    <property type="entry name" value="CarD-like/TRCF_RID"/>
</dbReference>
<dbReference type="Pfam" id="PF17757">
    <property type="entry name" value="UvrB_inter"/>
    <property type="match status" value="1"/>
</dbReference>
<dbReference type="CDD" id="cd17991">
    <property type="entry name" value="DEXHc_TRCF"/>
    <property type="match status" value="1"/>
</dbReference>
<dbReference type="GO" id="GO:0003684">
    <property type="term" value="F:damaged DNA binding"/>
    <property type="evidence" value="ECO:0007669"/>
    <property type="project" value="InterPro"/>
</dbReference>
<dbReference type="Pfam" id="PF03461">
    <property type="entry name" value="TRCF"/>
    <property type="match status" value="1"/>
</dbReference>
<dbReference type="Gene3D" id="2.40.10.170">
    <property type="match status" value="1"/>
</dbReference>
<dbReference type="NCBIfam" id="TIGR00580">
    <property type="entry name" value="mfd"/>
    <property type="match status" value="1"/>
</dbReference>
<dbReference type="SMART" id="SM00487">
    <property type="entry name" value="DEXDc"/>
    <property type="match status" value="1"/>
</dbReference>
<organism evidence="12 13">
    <name type="scientific">Candidatus Saganbacteria bacterium</name>
    <dbReference type="NCBI Taxonomy" id="2575572"/>
    <lineage>
        <taxon>Bacteria</taxon>
        <taxon>Bacillati</taxon>
        <taxon>Saganbacteria</taxon>
    </lineage>
</organism>
<keyword evidence="4 9" id="KW-0378">Hydrolase</keyword>
<evidence type="ECO:0000256" key="2">
    <source>
        <dbReference type="ARBA" id="ARBA00022741"/>
    </source>
</evidence>
<dbReference type="SMART" id="SM01058">
    <property type="entry name" value="CarD_TRCF"/>
    <property type="match status" value="1"/>
</dbReference>
<dbReference type="Gene3D" id="3.30.2060.10">
    <property type="entry name" value="Penicillin-binding protein 1b domain"/>
    <property type="match status" value="1"/>
</dbReference>
<dbReference type="GO" id="GO:0005737">
    <property type="term" value="C:cytoplasm"/>
    <property type="evidence" value="ECO:0007669"/>
    <property type="project" value="UniProtKB-SubCell"/>
</dbReference>
<evidence type="ECO:0000259" key="11">
    <source>
        <dbReference type="PROSITE" id="PS51194"/>
    </source>
</evidence>
<evidence type="ECO:0000256" key="6">
    <source>
        <dbReference type="ARBA" id="ARBA00022840"/>
    </source>
</evidence>
<dbReference type="GO" id="GO:0016787">
    <property type="term" value="F:hydrolase activity"/>
    <property type="evidence" value="ECO:0007669"/>
    <property type="project" value="UniProtKB-KW"/>
</dbReference>
<dbReference type="PANTHER" id="PTHR47964:SF1">
    <property type="entry name" value="ATP-DEPENDENT DNA HELICASE HOMOLOG RECG, CHLOROPLASTIC"/>
    <property type="match status" value="1"/>
</dbReference>
<dbReference type="PANTHER" id="PTHR47964">
    <property type="entry name" value="ATP-DEPENDENT DNA HELICASE HOMOLOG RECG, CHLOROPLASTIC"/>
    <property type="match status" value="1"/>
</dbReference>
<sequence length="975" mass="109552">MLEFAELIGTTSGLIGASKSCVLAKLSPDLIITNSSGQASIIKREIELISGKKVFLLPALDIFPGEEIAPSKELIGERCAILSRWEGIVVAPLKAILQKTSNEIKSITIQQGGKIDRDNLIEQLVGLGYKRMGIVGERGEFSVRGGIIDVFAANMEMPVRFELWGDKVDSMRSFDSQNQKSQQKINEAVVFPAIELFEKSVLDFLPKNPKVAIDEPAILKQTYEKLFDEAKEFNGEKDFISFEEIIKTNPTTVSSFEKSIIEPAPKFFGKIEELKSELEKRKKVYIVSKHAEALKESISHPIILGELSGGFVINDTAVITDYELFGEKMNPPKAVSREGVDESLLADIKIGDYVVHENYGIGIYCGMEKVEGVEGEHLLIEYAESDKLYVPLTMIGMVEKYSVKEGFKPKLARLGGQEWARTKNRVKKSVKDMAEELLSLYADRSQAERAPYPQVDVWQKELEASFPYEETKDQQKAIIEVQNDMSLPKPMDRLICGDVGYGKTEVAIRAAAKAAAFGKQAAILAPTTILAEQHYNNIKERFNSLPFSVDMLSRFRSKAEQKNTIAKLAEGTVDVIVGTHRLLSKDIKFKNLGLIIIDEEQRFGVAHKEKLKRLKVSVDSLTLTATPIPRTLYFSLSGVRDMSLINTAPLDRSPVKTYVLAWSESVLREAVLKELDRGGQIYFVYNKVETISGMAAKLKKIVPEARVGIAHGQMGEKMLEQTMGKFLQREFDILLCSTIIESGLDITNVNTIIIDEADRFGLSQLYQLRGRVGRSSVKAYAYLFYYPEKILSTSAIERLKAIQEYASLGSGYKLAMRDLEIRGAGNILGAEQHGHMLSVGFDMYCELLEEAAREIKGIKEPTPRQVEIDIKVDAYIPADYMEDERQRIATYRRINLIEKENELRDLFNELEDRFGKMQNPLKSLFEIIELKLFAKARGVKLIKENNGLIKVEYFNGSGKEFKKCPIPEIKSRVEK</sequence>
<dbReference type="InterPro" id="IPR011545">
    <property type="entry name" value="DEAD/DEAH_box_helicase_dom"/>
</dbReference>
<dbReference type="GO" id="GO:0003678">
    <property type="term" value="F:DNA helicase activity"/>
    <property type="evidence" value="ECO:0007669"/>
    <property type="project" value="TreeGrafter"/>
</dbReference>
<comment type="similarity">
    <text evidence="9">In the C-terminal section; belongs to the helicase family. RecG subfamily.</text>
</comment>
<dbReference type="Gene3D" id="3.40.50.300">
    <property type="entry name" value="P-loop containing nucleotide triphosphate hydrolases"/>
    <property type="match status" value="2"/>
</dbReference>
<protein>
    <recommendedName>
        <fullName evidence="9">Transcription-repair-coupling factor</fullName>
        <shortName evidence="9">TRCF</shortName>
        <ecNumber evidence="9">3.6.4.-</ecNumber>
    </recommendedName>
</protein>
<keyword evidence="3 9" id="KW-0227">DNA damage</keyword>
<gene>
    <name evidence="9" type="primary">mfd</name>
    <name evidence="12" type="ORF">FD145_320</name>
</gene>
<dbReference type="InterPro" id="IPR036101">
    <property type="entry name" value="CarD-like/TRCF_RID_sf"/>
</dbReference>
<keyword evidence="2 9" id="KW-0547">Nucleotide-binding</keyword>
<evidence type="ECO:0000256" key="7">
    <source>
        <dbReference type="ARBA" id="ARBA00023125"/>
    </source>
</evidence>
<evidence type="ECO:0000256" key="9">
    <source>
        <dbReference type="HAMAP-Rule" id="MF_00969"/>
    </source>
</evidence>
<dbReference type="Pfam" id="PF00271">
    <property type="entry name" value="Helicase_C"/>
    <property type="match status" value="1"/>
</dbReference>
<feature type="domain" description="Helicase C-terminal" evidence="11">
    <location>
        <begin position="666"/>
        <end position="820"/>
    </location>
</feature>
<feature type="domain" description="Helicase ATP-binding" evidence="10">
    <location>
        <begin position="484"/>
        <end position="645"/>
    </location>
</feature>
<dbReference type="AlphaFoldDB" id="A0A833L234"/>
<evidence type="ECO:0000256" key="3">
    <source>
        <dbReference type="ARBA" id="ARBA00022763"/>
    </source>
</evidence>
<dbReference type="InterPro" id="IPR037235">
    <property type="entry name" value="TRCF-like_C_D7"/>
</dbReference>
<dbReference type="SMART" id="SM00490">
    <property type="entry name" value="HELICc"/>
    <property type="match status" value="1"/>
</dbReference>
<evidence type="ECO:0000256" key="5">
    <source>
        <dbReference type="ARBA" id="ARBA00022806"/>
    </source>
</evidence>
<dbReference type="HAMAP" id="MF_00969">
    <property type="entry name" value="TRCF"/>
    <property type="match status" value="1"/>
</dbReference>
<dbReference type="InterPro" id="IPR004576">
    <property type="entry name" value="Mfd"/>
</dbReference>
<proteinExistence type="inferred from homology"/>
<evidence type="ECO:0000313" key="12">
    <source>
        <dbReference type="EMBL" id="KAF0134939.1"/>
    </source>
</evidence>
<dbReference type="PROSITE" id="PS51194">
    <property type="entry name" value="HELICASE_CTER"/>
    <property type="match status" value="1"/>
</dbReference>
<dbReference type="Pfam" id="PF00270">
    <property type="entry name" value="DEAD"/>
    <property type="match status" value="1"/>
</dbReference>
<comment type="subcellular location">
    <subcellularLocation>
        <location evidence="9">Cytoplasm</location>
    </subcellularLocation>
</comment>
<evidence type="ECO:0000313" key="13">
    <source>
        <dbReference type="Proteomes" id="UP000488506"/>
    </source>
</evidence>
<evidence type="ECO:0000256" key="8">
    <source>
        <dbReference type="ARBA" id="ARBA00023204"/>
    </source>
</evidence>
<dbReference type="SMART" id="SM00982">
    <property type="entry name" value="TRCF"/>
    <property type="match status" value="1"/>
</dbReference>
<dbReference type="Gene3D" id="3.40.50.11180">
    <property type="match status" value="1"/>
</dbReference>
<dbReference type="InterPro" id="IPR005118">
    <property type="entry name" value="TRCF_C"/>
</dbReference>
<evidence type="ECO:0000256" key="1">
    <source>
        <dbReference type="ARBA" id="ARBA00022490"/>
    </source>
</evidence>
<dbReference type="SUPFAM" id="SSF141259">
    <property type="entry name" value="CarD-like"/>
    <property type="match status" value="1"/>
</dbReference>
<dbReference type="EC" id="3.6.4.-" evidence="9"/>
<dbReference type="GO" id="GO:0005524">
    <property type="term" value="F:ATP binding"/>
    <property type="evidence" value="ECO:0007669"/>
    <property type="project" value="UniProtKB-UniRule"/>
</dbReference>
<dbReference type="InterPro" id="IPR041471">
    <property type="entry name" value="UvrB_inter"/>
</dbReference>
<comment type="caution">
    <text evidence="12">The sequence shown here is derived from an EMBL/GenBank/DDBJ whole genome shotgun (WGS) entry which is preliminary data.</text>
</comment>
<keyword evidence="6 9" id="KW-0067">ATP-binding</keyword>
<keyword evidence="7 9" id="KW-0238">DNA-binding</keyword>
<dbReference type="Proteomes" id="UP000488506">
    <property type="component" value="Unassembled WGS sequence"/>
</dbReference>
<dbReference type="PROSITE" id="PS51192">
    <property type="entry name" value="HELICASE_ATP_BIND_1"/>
    <property type="match status" value="1"/>
</dbReference>
<dbReference type="InterPro" id="IPR047112">
    <property type="entry name" value="RecG/Mfd"/>
</dbReference>
<keyword evidence="8 9" id="KW-0234">DNA repair</keyword>
<dbReference type="EMBL" id="WPAF01000003">
    <property type="protein sequence ID" value="KAF0134939.1"/>
    <property type="molecule type" value="Genomic_DNA"/>
</dbReference>
<dbReference type="Gene3D" id="3.90.1150.50">
    <property type="entry name" value="Transcription-repair-coupling factor, D7 domain"/>
    <property type="match status" value="1"/>
</dbReference>
<dbReference type="SUPFAM" id="SSF52540">
    <property type="entry name" value="P-loop containing nucleoside triphosphate hydrolases"/>
    <property type="match status" value="3"/>
</dbReference>
<dbReference type="SUPFAM" id="SSF143517">
    <property type="entry name" value="TRCF domain-like"/>
    <property type="match status" value="1"/>
</dbReference>
<accession>A0A833L234</accession>
<comment type="function">
    <text evidence="9">Couples transcription and DNA repair by recognizing RNA polymerase (RNAP) stalled at DNA lesions. Mediates ATP-dependent release of RNAP and its truncated transcript from the DNA, and recruitment of nucleotide excision repair machinery to the damaged site.</text>
</comment>